<dbReference type="PROSITE" id="PS50932">
    <property type="entry name" value="HTH_LACI_2"/>
    <property type="match status" value="1"/>
</dbReference>
<evidence type="ECO:0000313" key="5">
    <source>
        <dbReference type="EMBL" id="HIZ24742.1"/>
    </source>
</evidence>
<comment type="caution">
    <text evidence="5">The sequence shown here is derived from an EMBL/GenBank/DDBJ whole genome shotgun (WGS) entry which is preliminary data.</text>
</comment>
<dbReference type="Pfam" id="PF13377">
    <property type="entry name" value="Peripla_BP_3"/>
    <property type="match status" value="1"/>
</dbReference>
<protein>
    <submittedName>
        <fullName evidence="5">LacI family DNA-binding transcriptional regulator</fullName>
    </submittedName>
</protein>
<dbReference type="InterPro" id="IPR046335">
    <property type="entry name" value="LacI/GalR-like_sensor"/>
</dbReference>
<name>A0A9D2DWW5_9FIRM</name>
<keyword evidence="2 5" id="KW-0238">DNA-binding</keyword>
<evidence type="ECO:0000256" key="3">
    <source>
        <dbReference type="ARBA" id="ARBA00023163"/>
    </source>
</evidence>
<dbReference type="CDD" id="cd01392">
    <property type="entry name" value="HTH_LacI"/>
    <property type="match status" value="1"/>
</dbReference>
<dbReference type="GO" id="GO:0000976">
    <property type="term" value="F:transcription cis-regulatory region binding"/>
    <property type="evidence" value="ECO:0007669"/>
    <property type="project" value="TreeGrafter"/>
</dbReference>
<evidence type="ECO:0000313" key="6">
    <source>
        <dbReference type="Proteomes" id="UP000824044"/>
    </source>
</evidence>
<reference evidence="5" key="1">
    <citation type="journal article" date="2021" name="PeerJ">
        <title>Extensive microbial diversity within the chicken gut microbiome revealed by metagenomics and culture.</title>
        <authorList>
            <person name="Gilroy R."/>
            <person name="Ravi A."/>
            <person name="Getino M."/>
            <person name="Pursley I."/>
            <person name="Horton D.L."/>
            <person name="Alikhan N.F."/>
            <person name="Baker D."/>
            <person name="Gharbi K."/>
            <person name="Hall N."/>
            <person name="Watson M."/>
            <person name="Adriaenssens E.M."/>
            <person name="Foster-Nyarko E."/>
            <person name="Jarju S."/>
            <person name="Secka A."/>
            <person name="Antonio M."/>
            <person name="Oren A."/>
            <person name="Chaudhuri R.R."/>
            <person name="La Ragione R."/>
            <person name="Hildebrand F."/>
            <person name="Pallen M.J."/>
        </authorList>
    </citation>
    <scope>NUCLEOTIDE SEQUENCE</scope>
    <source>
        <strain evidence="5">CHK33-5263</strain>
    </source>
</reference>
<dbReference type="SUPFAM" id="SSF47413">
    <property type="entry name" value="lambda repressor-like DNA-binding domains"/>
    <property type="match status" value="1"/>
</dbReference>
<gene>
    <name evidence="5" type="ORF">H9812_04630</name>
</gene>
<keyword evidence="3" id="KW-0804">Transcription</keyword>
<sequence>MSKKERITVQDIADALSLSRNTVSKALNGQYVPPRTRERVLSAAIEMGYKSYASVASTQEEQRHRRIVLITSKHLMTMTFFIHVVRGIELALDEAQNIELLQFTTTKSSFFDRLVEYLHENEVDGIICMELFSADYVPRLISLGYPTVFFDFPIYLSVMGNYDIVMPESFSSIKDLCLTLIREHGIRHFGFIGDYTHCTSFYERFLAMREAIFLAGLEYNADYSFIEKDSFPYGDPEELKKALADMPLPECFICANDTIAAAVINALGLLHKKVPRDILVSGFDNLPESKKCEPPLTTFNVDKTGLGKKLLEVLLDRIAHPRQKTQIIYLQSKHILRQTT</sequence>
<dbReference type="SMART" id="SM00354">
    <property type="entry name" value="HTH_LACI"/>
    <property type="match status" value="1"/>
</dbReference>
<dbReference type="InterPro" id="IPR010982">
    <property type="entry name" value="Lambda_DNA-bd_dom_sf"/>
</dbReference>
<dbReference type="Pfam" id="PF00356">
    <property type="entry name" value="LacI"/>
    <property type="match status" value="1"/>
</dbReference>
<evidence type="ECO:0000256" key="1">
    <source>
        <dbReference type="ARBA" id="ARBA00023015"/>
    </source>
</evidence>
<evidence type="ECO:0000256" key="2">
    <source>
        <dbReference type="ARBA" id="ARBA00023125"/>
    </source>
</evidence>
<dbReference type="Proteomes" id="UP000824044">
    <property type="component" value="Unassembled WGS sequence"/>
</dbReference>
<accession>A0A9D2DWW5</accession>
<dbReference type="GO" id="GO:0003700">
    <property type="term" value="F:DNA-binding transcription factor activity"/>
    <property type="evidence" value="ECO:0007669"/>
    <property type="project" value="TreeGrafter"/>
</dbReference>
<dbReference type="InterPro" id="IPR028082">
    <property type="entry name" value="Peripla_BP_I"/>
</dbReference>
<dbReference type="EMBL" id="DXBS01000089">
    <property type="protein sequence ID" value="HIZ24742.1"/>
    <property type="molecule type" value="Genomic_DNA"/>
</dbReference>
<dbReference type="SUPFAM" id="SSF53822">
    <property type="entry name" value="Periplasmic binding protein-like I"/>
    <property type="match status" value="1"/>
</dbReference>
<dbReference type="Gene3D" id="3.40.50.2300">
    <property type="match status" value="2"/>
</dbReference>
<dbReference type="InterPro" id="IPR000843">
    <property type="entry name" value="HTH_LacI"/>
</dbReference>
<evidence type="ECO:0000259" key="4">
    <source>
        <dbReference type="PROSITE" id="PS50932"/>
    </source>
</evidence>
<reference evidence="5" key="2">
    <citation type="submission" date="2021-04" db="EMBL/GenBank/DDBJ databases">
        <authorList>
            <person name="Gilroy R."/>
        </authorList>
    </citation>
    <scope>NUCLEOTIDE SEQUENCE</scope>
    <source>
        <strain evidence="5">CHK33-5263</strain>
    </source>
</reference>
<dbReference type="PANTHER" id="PTHR30146:SF109">
    <property type="entry name" value="HTH-TYPE TRANSCRIPTIONAL REGULATOR GALS"/>
    <property type="match status" value="1"/>
</dbReference>
<dbReference type="PANTHER" id="PTHR30146">
    <property type="entry name" value="LACI-RELATED TRANSCRIPTIONAL REPRESSOR"/>
    <property type="match status" value="1"/>
</dbReference>
<dbReference type="AlphaFoldDB" id="A0A9D2DWW5"/>
<dbReference type="Gene3D" id="1.10.260.40">
    <property type="entry name" value="lambda repressor-like DNA-binding domains"/>
    <property type="match status" value="1"/>
</dbReference>
<proteinExistence type="predicted"/>
<feature type="domain" description="HTH lacI-type" evidence="4">
    <location>
        <begin position="7"/>
        <end position="50"/>
    </location>
</feature>
<keyword evidence="1" id="KW-0805">Transcription regulation</keyword>
<organism evidence="5 6">
    <name type="scientific">Candidatus Gallimonas intestinigallinarum</name>
    <dbReference type="NCBI Taxonomy" id="2838604"/>
    <lineage>
        <taxon>Bacteria</taxon>
        <taxon>Bacillati</taxon>
        <taxon>Bacillota</taxon>
        <taxon>Clostridia</taxon>
        <taxon>Candidatus Gallimonas</taxon>
    </lineage>
</organism>